<keyword evidence="1" id="KW-0472">Membrane</keyword>
<sequence>MLFELASQPSADVGMSTDAVCDRNFSWMYNSHGESPCLVAAKVIGACHAGNWKVGSLRPGEYYTPPSNVTANMCSCSYSAYNLLSACTTCQYAVPSEVITGVILWANYIQHCSERQRSKIYFPESIPWNVSIPYWATKDPGLMDGHHFNASNALFFASQGIPDLVPGTPDWQIPDTGPTKASWTATAVVGGILGGFGGIMFLIDVALYLLYRRSRRYSLQHGSYIAQEKLKAITDIYLTGQHSSRLSNKPQISLVLPESALINMSSREDEKLGISTLQKQ</sequence>
<feature type="transmembrane region" description="Helical" evidence="1">
    <location>
        <begin position="183"/>
        <end position="211"/>
    </location>
</feature>
<keyword evidence="3" id="KW-1185">Reference proteome</keyword>
<dbReference type="AlphaFoldDB" id="A0A9P5Y8J6"/>
<dbReference type="Proteomes" id="UP000807353">
    <property type="component" value="Unassembled WGS sequence"/>
</dbReference>
<keyword evidence="1" id="KW-1133">Transmembrane helix</keyword>
<comment type="caution">
    <text evidence="2">The sequence shown here is derived from an EMBL/GenBank/DDBJ whole genome shotgun (WGS) entry which is preliminary data.</text>
</comment>
<gene>
    <name evidence="2" type="ORF">BDZ94DRAFT_1309050</name>
</gene>
<protein>
    <submittedName>
        <fullName evidence="2">Uncharacterized protein</fullName>
    </submittedName>
</protein>
<name>A0A9P5Y8J6_9AGAR</name>
<reference evidence="2" key="1">
    <citation type="submission" date="2020-11" db="EMBL/GenBank/DDBJ databases">
        <authorList>
            <consortium name="DOE Joint Genome Institute"/>
            <person name="Ahrendt S."/>
            <person name="Riley R."/>
            <person name="Andreopoulos W."/>
            <person name="Labutti K."/>
            <person name="Pangilinan J."/>
            <person name="Ruiz-Duenas F.J."/>
            <person name="Barrasa J.M."/>
            <person name="Sanchez-Garcia M."/>
            <person name="Camarero S."/>
            <person name="Miyauchi S."/>
            <person name="Serrano A."/>
            <person name="Linde D."/>
            <person name="Babiker R."/>
            <person name="Drula E."/>
            <person name="Ayuso-Fernandez I."/>
            <person name="Pacheco R."/>
            <person name="Padilla G."/>
            <person name="Ferreira P."/>
            <person name="Barriuso J."/>
            <person name="Kellner H."/>
            <person name="Castanera R."/>
            <person name="Alfaro M."/>
            <person name="Ramirez L."/>
            <person name="Pisabarro A.G."/>
            <person name="Kuo A."/>
            <person name="Tritt A."/>
            <person name="Lipzen A."/>
            <person name="He G."/>
            <person name="Yan M."/>
            <person name="Ng V."/>
            <person name="Cullen D."/>
            <person name="Martin F."/>
            <person name="Rosso M.-N."/>
            <person name="Henrissat B."/>
            <person name="Hibbett D."/>
            <person name="Martinez A.T."/>
            <person name="Grigoriev I.V."/>
        </authorList>
    </citation>
    <scope>NUCLEOTIDE SEQUENCE</scope>
    <source>
        <strain evidence="2">CBS 247.69</strain>
    </source>
</reference>
<accession>A0A9P5Y8J6</accession>
<evidence type="ECO:0000256" key="1">
    <source>
        <dbReference type="SAM" id="Phobius"/>
    </source>
</evidence>
<keyword evidence="1" id="KW-0812">Transmembrane</keyword>
<organism evidence="2 3">
    <name type="scientific">Collybia nuda</name>
    <dbReference type="NCBI Taxonomy" id="64659"/>
    <lineage>
        <taxon>Eukaryota</taxon>
        <taxon>Fungi</taxon>
        <taxon>Dikarya</taxon>
        <taxon>Basidiomycota</taxon>
        <taxon>Agaricomycotina</taxon>
        <taxon>Agaricomycetes</taxon>
        <taxon>Agaricomycetidae</taxon>
        <taxon>Agaricales</taxon>
        <taxon>Tricholomatineae</taxon>
        <taxon>Clitocybaceae</taxon>
        <taxon>Collybia</taxon>
    </lineage>
</organism>
<evidence type="ECO:0000313" key="3">
    <source>
        <dbReference type="Proteomes" id="UP000807353"/>
    </source>
</evidence>
<proteinExistence type="predicted"/>
<dbReference type="OrthoDB" id="2796893at2759"/>
<evidence type="ECO:0000313" key="2">
    <source>
        <dbReference type="EMBL" id="KAF9463130.1"/>
    </source>
</evidence>
<dbReference type="EMBL" id="MU150265">
    <property type="protein sequence ID" value="KAF9463130.1"/>
    <property type="molecule type" value="Genomic_DNA"/>
</dbReference>